<reference evidence="8 9" key="1">
    <citation type="journal article" date="2012" name="Genome Biol.">
        <title>Genome and low-iron response of an oceanic diatom adapted to chronic iron limitation.</title>
        <authorList>
            <person name="Lommer M."/>
            <person name="Specht M."/>
            <person name="Roy A.S."/>
            <person name="Kraemer L."/>
            <person name="Andreson R."/>
            <person name="Gutowska M.A."/>
            <person name="Wolf J."/>
            <person name="Bergner S.V."/>
            <person name="Schilhabel M.B."/>
            <person name="Klostermeier U.C."/>
            <person name="Beiko R.G."/>
            <person name="Rosenstiel P."/>
            <person name="Hippler M."/>
            <person name="Laroche J."/>
        </authorList>
    </citation>
    <scope>NUCLEOTIDE SEQUENCE [LARGE SCALE GENOMIC DNA]</scope>
    <source>
        <strain evidence="8 9">CCMP1005</strain>
    </source>
</reference>
<dbReference type="InterPro" id="IPR012912">
    <property type="entry name" value="Plasmid_pRiA4b_Orf3-like"/>
</dbReference>
<evidence type="ECO:0000256" key="3">
    <source>
        <dbReference type="ARBA" id="ARBA00022737"/>
    </source>
</evidence>
<dbReference type="Gene3D" id="2.120.10.80">
    <property type="entry name" value="Kelch-type beta propeller"/>
    <property type="match status" value="2"/>
</dbReference>
<organism evidence="8 9">
    <name type="scientific">Thalassiosira oceanica</name>
    <name type="common">Marine diatom</name>
    <dbReference type="NCBI Taxonomy" id="159749"/>
    <lineage>
        <taxon>Eukaryota</taxon>
        <taxon>Sar</taxon>
        <taxon>Stramenopiles</taxon>
        <taxon>Ochrophyta</taxon>
        <taxon>Bacillariophyta</taxon>
        <taxon>Coscinodiscophyceae</taxon>
        <taxon>Thalassiosirophycidae</taxon>
        <taxon>Thalassiosirales</taxon>
        <taxon>Thalassiosiraceae</taxon>
        <taxon>Thalassiosira</taxon>
    </lineage>
</organism>
<feature type="domain" description="MYND-type" evidence="7">
    <location>
        <begin position="1006"/>
        <end position="1043"/>
    </location>
</feature>
<dbReference type="eggNOG" id="ENOG502SE8Q">
    <property type="taxonomic scope" value="Eukaryota"/>
</dbReference>
<evidence type="ECO:0000256" key="5">
    <source>
        <dbReference type="ARBA" id="ARBA00022833"/>
    </source>
</evidence>
<dbReference type="GO" id="GO:0008270">
    <property type="term" value="F:zinc ion binding"/>
    <property type="evidence" value="ECO:0007669"/>
    <property type="project" value="UniProtKB-KW"/>
</dbReference>
<evidence type="ECO:0000313" key="9">
    <source>
        <dbReference type="Proteomes" id="UP000266841"/>
    </source>
</evidence>
<keyword evidence="5" id="KW-0862">Zinc</keyword>
<sequence length="1054" mass="119516">MDCSARPSLADAAAAEEKGNYREALRLYNELSKNDKANAKLKRNIQRVIEIMYGVDETISIWKHAPLQSNEKPPLLVFRATCELNRCIYVHGGTDMADLYKTPSSDDVWEYNIETRTWRCLVTSGKKPGARSGHTMFPHKKGNNSYLFMWGGMIVGDEVNSEDKYYIHGGSASNGDTFKDTWVLNLSNFRWSPLKDYGVARHHHKMFACRNKLYVLGGRIREPAVENPVTNPYNKKYDNPSIEEFVSFDLVSRTWSKEDILGSDRPHDISEFTMLPIYENDGDADPKSVIVWGGYAEMPTGIVPTREFMEGRYGEDFSSDFSLPYRKRLLRFDVSTNVWKELKPTFDILPKAESIACVDKVQRGVAHLLIGSGYGVDPKTNSRATSFPEDMEEMLSATGSILSGASMQSMGHSPSTTNKFFSVMISDSFGEASSGWAWDFYNLSDSALPKLDHGGLNPWSPILHTLTGDLTHEDFLRPPREQIVPNDSQMIGVRVVLHGLSKREMNGKIGRCGKWLSKIKRYQVYLSTNESSITSSISIKIENLRIAPPASRKDIDDAITSKPRKFPTVLLVVMITAKDRNHSRPVWDEMFDPTSGDWLLPSFDSYYGPVSRKAQIILRLMAEEEAGVEKWRSMAVLAPNQTLHCAVWPSHRDEEKLKRMMGNDTKRIPKMIKSSRLFIDFVRELIDRDKPRVDEFERRVARITDDVVEATCPAHLKLAVKLDGLKPPFSRQLIVSSELTIRELHDQVLAPVMNWQSNYHSYALRVIPRPDVSSDEEALEMIGQSVWMGPKTSTSLDSVYMPLYIGGCLANDKDITIGQLFAKQNMDKESSGGGVLYMQYVHDFGDWYSHTLMFECPREEDIPQDSSVAHLISGSGLEVPEDCSGIVQYCKLMKEFTGRLGVPGELGDNNSKPKPSHPGEERWWKLFQSEVRAKHNMQKERGLRCNPLVFDIEQTRKNLEVALRRPTQKAGKENLNVKTHDHRTGLYFDKQRKASKPEPKNATKFCAVCGITVSLKLCSLCSSVAYCCRDHQVKHWPNHKADCKRLKKESKTKK</sequence>
<dbReference type="SUPFAM" id="SSF117281">
    <property type="entry name" value="Kelch motif"/>
    <property type="match status" value="2"/>
</dbReference>
<evidence type="ECO:0000256" key="2">
    <source>
        <dbReference type="ARBA" id="ARBA00022723"/>
    </source>
</evidence>
<keyword evidence="4 6" id="KW-0863">Zinc-finger</keyword>
<evidence type="ECO:0000256" key="6">
    <source>
        <dbReference type="PROSITE-ProRule" id="PRU00134"/>
    </source>
</evidence>
<dbReference type="PANTHER" id="PTHR46093">
    <property type="entry name" value="ACYL-COA-BINDING DOMAIN-CONTAINING PROTEIN 5"/>
    <property type="match status" value="1"/>
</dbReference>
<evidence type="ECO:0000256" key="4">
    <source>
        <dbReference type="ARBA" id="ARBA00022771"/>
    </source>
</evidence>
<dbReference type="Proteomes" id="UP000266841">
    <property type="component" value="Unassembled WGS sequence"/>
</dbReference>
<dbReference type="OrthoDB" id="105150at2759"/>
<keyword evidence="3" id="KW-0677">Repeat</keyword>
<evidence type="ECO:0000259" key="7">
    <source>
        <dbReference type="PROSITE" id="PS50865"/>
    </source>
</evidence>
<keyword evidence="9" id="KW-1185">Reference proteome</keyword>
<dbReference type="Pfam" id="PF01344">
    <property type="entry name" value="Kelch_1"/>
    <property type="match status" value="1"/>
</dbReference>
<evidence type="ECO:0000256" key="1">
    <source>
        <dbReference type="ARBA" id="ARBA00022441"/>
    </source>
</evidence>
<dbReference type="InterPro" id="IPR002893">
    <property type="entry name" value="Znf_MYND"/>
</dbReference>
<dbReference type="Gene3D" id="6.10.140.2220">
    <property type="match status" value="1"/>
</dbReference>
<dbReference type="AlphaFoldDB" id="K0R830"/>
<protein>
    <recommendedName>
        <fullName evidence="7">MYND-type domain-containing protein</fullName>
    </recommendedName>
</protein>
<dbReference type="Gene3D" id="3.10.290.30">
    <property type="entry name" value="MM3350-like"/>
    <property type="match status" value="1"/>
</dbReference>
<gene>
    <name evidence="8" type="ORF">THAOC_31473</name>
</gene>
<comment type="caution">
    <text evidence="8">The sequence shown here is derived from an EMBL/GenBank/DDBJ whole genome shotgun (WGS) entry which is preliminary data.</text>
</comment>
<proteinExistence type="predicted"/>
<evidence type="ECO:0000313" key="8">
    <source>
        <dbReference type="EMBL" id="EJK49633.1"/>
    </source>
</evidence>
<dbReference type="PROSITE" id="PS50865">
    <property type="entry name" value="ZF_MYND_2"/>
    <property type="match status" value="1"/>
</dbReference>
<dbReference type="PANTHER" id="PTHR46093:SF18">
    <property type="entry name" value="FIBRONECTIN TYPE-III DOMAIN-CONTAINING PROTEIN"/>
    <property type="match status" value="1"/>
</dbReference>
<dbReference type="Pfam" id="PF07929">
    <property type="entry name" value="PRiA4_ORF3"/>
    <property type="match status" value="1"/>
</dbReference>
<keyword evidence="1" id="KW-0880">Kelch repeat</keyword>
<name>K0R830_THAOC</name>
<dbReference type="SUPFAM" id="SSF144232">
    <property type="entry name" value="HIT/MYND zinc finger-like"/>
    <property type="match status" value="1"/>
</dbReference>
<dbReference type="InterPro" id="IPR024047">
    <property type="entry name" value="MM3350-like_sf"/>
</dbReference>
<keyword evidence="2" id="KW-0479">Metal-binding</keyword>
<dbReference type="PROSITE" id="PS01360">
    <property type="entry name" value="ZF_MYND_1"/>
    <property type="match status" value="1"/>
</dbReference>
<dbReference type="InterPro" id="IPR015915">
    <property type="entry name" value="Kelch-typ_b-propeller"/>
</dbReference>
<accession>K0R830</accession>
<dbReference type="Pfam" id="PF01753">
    <property type="entry name" value="zf-MYND"/>
    <property type="match status" value="1"/>
</dbReference>
<dbReference type="InterPro" id="IPR006652">
    <property type="entry name" value="Kelch_1"/>
</dbReference>
<dbReference type="SUPFAM" id="SSF159941">
    <property type="entry name" value="MM3350-like"/>
    <property type="match status" value="1"/>
</dbReference>
<dbReference type="EMBL" id="AGNL01044580">
    <property type="protein sequence ID" value="EJK49633.1"/>
    <property type="molecule type" value="Genomic_DNA"/>
</dbReference>